<proteinExistence type="predicted"/>
<dbReference type="EMBL" id="JACEFF010000675">
    <property type="protein sequence ID" value="KAH9633018.1"/>
    <property type="molecule type" value="Genomic_DNA"/>
</dbReference>
<comment type="caution">
    <text evidence="1">The sequence shown here is derived from an EMBL/GenBank/DDBJ whole genome shotgun (WGS) entry which is preliminary data.</text>
</comment>
<reference evidence="1" key="1">
    <citation type="journal article" date="2021" name="G3 (Bethesda)">
        <title>Genome and transcriptome analysis of the beet armyworm Spodoptera exigua reveals targets for pest control. .</title>
        <authorList>
            <person name="Simon S."/>
            <person name="Breeschoten T."/>
            <person name="Jansen H.J."/>
            <person name="Dirks R.P."/>
            <person name="Schranz M.E."/>
            <person name="Ros V.I.D."/>
        </authorList>
    </citation>
    <scope>NUCLEOTIDE SEQUENCE</scope>
    <source>
        <strain evidence="1">TB_SE_WUR_2020</strain>
    </source>
</reference>
<protein>
    <submittedName>
        <fullName evidence="1">Uncharacterized protein</fullName>
    </submittedName>
</protein>
<dbReference type="AlphaFoldDB" id="A0A922SDL2"/>
<name>A0A922SDL2_SPOEX</name>
<gene>
    <name evidence="1" type="ORF">HF086_000378</name>
</gene>
<sequence length="263" mass="29684">MKNKSLDENDGTLQIIDSSQLCEFNNQIVGYIAGFVVRILRKQIKCNACIDSLIARGRLDFHKLMSIIKDKGGLVYASRDVYDICKKTETVFRQNVKQDFVMTSSNYSKIIITVLKNFVGGISYFAVETAHVCGVLHQIQLTGSKNIKSGFKATGISPFNPREVLKRIPEYHEDLGSYEIDEALLDYLKQIRQPNPINVRRHKKVVTEPGKSVTVNDFLRQESNATKSSVPGVRKTKITQPIKQDIKNVAIVTNWSTMVQMTV</sequence>
<dbReference type="Proteomes" id="UP000814243">
    <property type="component" value="Unassembled WGS sequence"/>
</dbReference>
<accession>A0A922SDL2</accession>
<evidence type="ECO:0000313" key="1">
    <source>
        <dbReference type="EMBL" id="KAH9633018.1"/>
    </source>
</evidence>
<organism evidence="1 2">
    <name type="scientific">Spodoptera exigua</name>
    <name type="common">Beet armyworm</name>
    <name type="synonym">Noctua fulgens</name>
    <dbReference type="NCBI Taxonomy" id="7107"/>
    <lineage>
        <taxon>Eukaryota</taxon>
        <taxon>Metazoa</taxon>
        <taxon>Ecdysozoa</taxon>
        <taxon>Arthropoda</taxon>
        <taxon>Hexapoda</taxon>
        <taxon>Insecta</taxon>
        <taxon>Pterygota</taxon>
        <taxon>Neoptera</taxon>
        <taxon>Endopterygota</taxon>
        <taxon>Lepidoptera</taxon>
        <taxon>Glossata</taxon>
        <taxon>Ditrysia</taxon>
        <taxon>Noctuoidea</taxon>
        <taxon>Noctuidae</taxon>
        <taxon>Amphipyrinae</taxon>
        <taxon>Spodoptera</taxon>
    </lineage>
</organism>
<evidence type="ECO:0000313" key="2">
    <source>
        <dbReference type="Proteomes" id="UP000814243"/>
    </source>
</evidence>